<reference evidence="6 7" key="1">
    <citation type="journal article" date="2019" name="PLoS Biol.">
        <title>Sex chromosomes control vertical transmission of feminizing Wolbachia symbionts in an isopod.</title>
        <authorList>
            <person name="Becking T."/>
            <person name="Chebbi M.A."/>
            <person name="Giraud I."/>
            <person name="Moumen B."/>
            <person name="Laverre T."/>
            <person name="Caubet Y."/>
            <person name="Peccoud J."/>
            <person name="Gilbert C."/>
            <person name="Cordaux R."/>
        </authorList>
    </citation>
    <scope>NUCLEOTIDE SEQUENCE [LARGE SCALE GENOMIC DNA]</scope>
    <source>
        <strain evidence="6">ANa2</strain>
        <tissue evidence="6">Whole body excluding digestive tract and cuticle</tissue>
    </source>
</reference>
<dbReference type="GO" id="GO:0008168">
    <property type="term" value="F:methyltransferase activity"/>
    <property type="evidence" value="ECO:0007669"/>
    <property type="project" value="UniProtKB-KW"/>
</dbReference>
<evidence type="ECO:0000313" key="6">
    <source>
        <dbReference type="EMBL" id="KAB7504157.1"/>
    </source>
</evidence>
<evidence type="ECO:0000256" key="3">
    <source>
        <dbReference type="ARBA" id="ARBA00022679"/>
    </source>
</evidence>
<dbReference type="GO" id="GO:0032259">
    <property type="term" value="P:methylation"/>
    <property type="evidence" value="ECO:0007669"/>
    <property type="project" value="UniProtKB-KW"/>
</dbReference>
<dbReference type="InterPro" id="IPR025714">
    <property type="entry name" value="Methyltranfer_dom"/>
</dbReference>
<comment type="similarity">
    <text evidence="1">Belongs to the methyltransferase superfamily.</text>
</comment>
<keyword evidence="7" id="KW-1185">Reference proteome</keyword>
<dbReference type="PANTHER" id="PTHR12176">
    <property type="entry name" value="SAM-DEPENDENT METHYLTRANSFERASE SUPERFAMILY PROTEIN"/>
    <property type="match status" value="1"/>
</dbReference>
<dbReference type="InterPro" id="IPR051419">
    <property type="entry name" value="Lys/N-term_MeTrsfase_sf"/>
</dbReference>
<sequence length="668" mass="76404">MNLLPKSSKNFSSKQYWNEFFTKRGVKSFEWYGEYAELCGLLLKYMKKKDKILVAGCGSSSISADLYKSGFQQIINVDISEIVIRQMKDRYQTEYKEMDWIQGDLFNMSFESEIFSCILDKGTLDAIMSDDSEESASRAKLYFQELGRVLSFGGRYICISLLQEHILTSLLNWFPEHGWFMRFCRCQDAEKSKSEQESFSFPVFVIVCTKLKPLKNFEPVIELNLEEGEINRTSSSEVKETVTSLQQFALLKHNLKKKLVAGENINLDLYDPKNRGKRYELFVVDAPKTSNKLPFAVFIVPHGRESEWLFSNIKGQRQLADSASANRLVVVHLMRGQIYGTMKDVQNELESKVLELAPLKLPNDFKIPFLSAGNDLGERKEVFKGKSHFSGEFVVEDVKEENPNSFLRRLIFLQNQNVIQSEARFTCDTKKKKKKSSVTHFTLDYTYLACAHHLIMLTAYEMTPKDGSTLLIGLGGGALPTFIHKYFPKISIIVVDIDEEIVKVAKSWFNFTTDSSLKCIVDDGINYIEKACDEERKVDVIMFDVDSKELSEGLSCPPKPFVDKEFLKKVARCLTERGLFVLNLVCRDDALRELLFKDLKEVFSSIVYVSVPDEVNVIVFCKCSPTLPSSSSCFQETISKLNKYLISQMNSKDDVLSLSDMLKNFHVL</sequence>
<name>A0A5N5TD52_9CRUS</name>
<dbReference type="EMBL" id="SEYY01003656">
    <property type="protein sequence ID" value="KAB7504157.1"/>
    <property type="molecule type" value="Genomic_DNA"/>
</dbReference>
<dbReference type="OrthoDB" id="411785at2759"/>
<evidence type="ECO:0000259" key="5">
    <source>
        <dbReference type="Pfam" id="PF13847"/>
    </source>
</evidence>
<accession>A0A5N5TD52</accession>
<dbReference type="SUPFAM" id="SSF53335">
    <property type="entry name" value="S-adenosyl-L-methionine-dependent methyltransferases"/>
    <property type="match status" value="2"/>
</dbReference>
<evidence type="ECO:0000313" key="7">
    <source>
        <dbReference type="Proteomes" id="UP000326759"/>
    </source>
</evidence>
<gene>
    <name evidence="6" type="primary">mettl13</name>
    <name evidence="6" type="ORF">Anas_08920</name>
</gene>
<dbReference type="FunFam" id="3.40.50.150:FF:000110">
    <property type="entry name" value="methyltransferase-like protein 13 isoform X1"/>
    <property type="match status" value="1"/>
</dbReference>
<evidence type="ECO:0000256" key="2">
    <source>
        <dbReference type="ARBA" id="ARBA00022603"/>
    </source>
</evidence>
<evidence type="ECO:0000256" key="1">
    <source>
        <dbReference type="ARBA" id="ARBA00008361"/>
    </source>
</evidence>
<dbReference type="AlphaFoldDB" id="A0A5N5TD52"/>
<keyword evidence="2 6" id="KW-0489">Methyltransferase</keyword>
<dbReference type="InterPro" id="IPR029063">
    <property type="entry name" value="SAM-dependent_MTases_sf"/>
</dbReference>
<keyword evidence="4" id="KW-0511">Multifunctional enzyme</keyword>
<evidence type="ECO:0000256" key="4">
    <source>
        <dbReference type="ARBA" id="ARBA00023268"/>
    </source>
</evidence>
<protein>
    <submittedName>
        <fullName evidence="6">Methyltransferase-like protein 13</fullName>
    </submittedName>
</protein>
<dbReference type="Proteomes" id="UP000326759">
    <property type="component" value="Unassembled WGS sequence"/>
</dbReference>
<organism evidence="6 7">
    <name type="scientific">Armadillidium nasatum</name>
    <dbReference type="NCBI Taxonomy" id="96803"/>
    <lineage>
        <taxon>Eukaryota</taxon>
        <taxon>Metazoa</taxon>
        <taxon>Ecdysozoa</taxon>
        <taxon>Arthropoda</taxon>
        <taxon>Crustacea</taxon>
        <taxon>Multicrustacea</taxon>
        <taxon>Malacostraca</taxon>
        <taxon>Eumalacostraca</taxon>
        <taxon>Peracarida</taxon>
        <taxon>Isopoda</taxon>
        <taxon>Oniscidea</taxon>
        <taxon>Crinocheta</taxon>
        <taxon>Armadillidiidae</taxon>
        <taxon>Armadillidium</taxon>
    </lineage>
</organism>
<dbReference type="Gene3D" id="3.40.50.150">
    <property type="entry name" value="Vaccinia Virus protein VP39"/>
    <property type="match status" value="2"/>
</dbReference>
<dbReference type="PANTHER" id="PTHR12176:SF78">
    <property type="entry name" value="EEF1A LYSINE AND N-TERMINAL METHYLTRANSFERASE"/>
    <property type="match status" value="1"/>
</dbReference>
<keyword evidence="3 6" id="KW-0808">Transferase</keyword>
<feature type="domain" description="Methyltransferase" evidence="5">
    <location>
        <begin position="47"/>
        <end position="162"/>
    </location>
</feature>
<dbReference type="Pfam" id="PF01564">
    <property type="entry name" value="Spermine_synth"/>
    <property type="match status" value="1"/>
</dbReference>
<comment type="caution">
    <text evidence="6">The sequence shown here is derived from an EMBL/GenBank/DDBJ whole genome shotgun (WGS) entry which is preliminary data.</text>
</comment>
<dbReference type="CDD" id="cd02440">
    <property type="entry name" value="AdoMet_MTases"/>
    <property type="match status" value="2"/>
</dbReference>
<proteinExistence type="inferred from homology"/>
<dbReference type="Pfam" id="PF13847">
    <property type="entry name" value="Methyltransf_31"/>
    <property type="match status" value="1"/>
</dbReference>